<dbReference type="InterPro" id="IPR011118">
    <property type="entry name" value="Tannase/feruloyl_esterase"/>
</dbReference>
<gene>
    <name evidence="9" type="ORF">CTA1_13320</name>
</gene>
<keyword evidence="4 8" id="KW-0732">Signal</keyword>
<evidence type="ECO:0000313" key="10">
    <source>
        <dbReference type="Proteomes" id="UP000310108"/>
    </source>
</evidence>
<evidence type="ECO:0000256" key="3">
    <source>
        <dbReference type="ARBA" id="ARBA00022651"/>
    </source>
</evidence>
<dbReference type="EC" id="3.1.1.73" evidence="1"/>
<keyword evidence="6" id="KW-1015">Disulfide bond</keyword>
<dbReference type="EMBL" id="PJEX01000564">
    <property type="protein sequence ID" value="TKW49334.1"/>
    <property type="molecule type" value="Genomic_DNA"/>
</dbReference>
<evidence type="ECO:0000256" key="8">
    <source>
        <dbReference type="SAM" id="SignalP"/>
    </source>
</evidence>
<keyword evidence="10" id="KW-1185">Reference proteome</keyword>
<dbReference type="PANTHER" id="PTHR33938:SF15">
    <property type="entry name" value="FERULOYL ESTERASE B-RELATED"/>
    <property type="match status" value="1"/>
</dbReference>
<keyword evidence="3" id="KW-0119">Carbohydrate metabolism</keyword>
<evidence type="ECO:0000256" key="6">
    <source>
        <dbReference type="ARBA" id="ARBA00023157"/>
    </source>
</evidence>
<evidence type="ECO:0000256" key="5">
    <source>
        <dbReference type="ARBA" id="ARBA00022801"/>
    </source>
</evidence>
<accession>A0A4U6X2V3</accession>
<organism evidence="9 10">
    <name type="scientific">Colletotrichum tanaceti</name>
    <dbReference type="NCBI Taxonomy" id="1306861"/>
    <lineage>
        <taxon>Eukaryota</taxon>
        <taxon>Fungi</taxon>
        <taxon>Dikarya</taxon>
        <taxon>Ascomycota</taxon>
        <taxon>Pezizomycotina</taxon>
        <taxon>Sordariomycetes</taxon>
        <taxon>Hypocreomycetidae</taxon>
        <taxon>Glomerellales</taxon>
        <taxon>Glomerellaceae</taxon>
        <taxon>Colletotrichum</taxon>
        <taxon>Colletotrichum destructivum species complex</taxon>
    </lineage>
</organism>
<evidence type="ECO:0000256" key="7">
    <source>
        <dbReference type="ARBA" id="ARBA00034075"/>
    </source>
</evidence>
<comment type="catalytic activity">
    <reaction evidence="7">
        <text>feruloyl-polysaccharide + H2O = ferulate + polysaccharide.</text>
        <dbReference type="EC" id="3.1.1.73"/>
    </reaction>
</comment>
<feature type="chain" id="PRO_5020261416" description="feruloyl esterase" evidence="8">
    <location>
        <begin position="20"/>
        <end position="146"/>
    </location>
</feature>
<protein>
    <recommendedName>
        <fullName evidence="1">feruloyl esterase</fullName>
        <ecNumber evidence="1">3.1.1.73</ecNumber>
    </recommendedName>
</protein>
<dbReference type="GO" id="GO:0045493">
    <property type="term" value="P:xylan catabolic process"/>
    <property type="evidence" value="ECO:0007669"/>
    <property type="project" value="UniProtKB-KW"/>
</dbReference>
<keyword evidence="3" id="KW-0858">Xylan degradation</keyword>
<evidence type="ECO:0000256" key="1">
    <source>
        <dbReference type="ARBA" id="ARBA00013091"/>
    </source>
</evidence>
<evidence type="ECO:0000313" key="9">
    <source>
        <dbReference type="EMBL" id="TKW49334.1"/>
    </source>
</evidence>
<dbReference type="STRING" id="1306861.A0A4U6X2V3"/>
<dbReference type="PANTHER" id="PTHR33938">
    <property type="entry name" value="FERULOYL ESTERASE B-RELATED"/>
    <property type="match status" value="1"/>
</dbReference>
<comment type="caution">
    <text evidence="9">The sequence shown here is derived from an EMBL/GenBank/DDBJ whole genome shotgun (WGS) entry which is preliminary data.</text>
</comment>
<name>A0A4U6X2V3_9PEZI</name>
<reference evidence="9 10" key="1">
    <citation type="journal article" date="2019" name="PLoS ONE">
        <title>Comparative genome analysis indicates high evolutionary potential of pathogenicity genes in Colletotrichum tanaceti.</title>
        <authorList>
            <person name="Lelwala R.V."/>
            <person name="Korhonen P.K."/>
            <person name="Young N.D."/>
            <person name="Scott J.B."/>
            <person name="Ades P.A."/>
            <person name="Gasser R.B."/>
            <person name="Taylor P.W.J."/>
        </authorList>
    </citation>
    <scope>NUCLEOTIDE SEQUENCE [LARGE SCALE GENOMIC DNA]</scope>
    <source>
        <strain evidence="9">BRIP57314</strain>
    </source>
</reference>
<proteinExistence type="predicted"/>
<keyword evidence="2" id="KW-0719">Serine esterase</keyword>
<dbReference type="AlphaFoldDB" id="A0A4U6X2V3"/>
<dbReference type="GO" id="GO:0030600">
    <property type="term" value="F:feruloyl esterase activity"/>
    <property type="evidence" value="ECO:0007669"/>
    <property type="project" value="UniProtKB-EC"/>
</dbReference>
<evidence type="ECO:0000256" key="4">
    <source>
        <dbReference type="ARBA" id="ARBA00022729"/>
    </source>
</evidence>
<evidence type="ECO:0000256" key="2">
    <source>
        <dbReference type="ARBA" id="ARBA00022487"/>
    </source>
</evidence>
<sequence>MKSLSTLLAALRLADWATAARGDAATKHTTATSTTANPCSAETFALPPELQDAVLVGVTAVEVRGLTFKPLTPEGRAAIPSSGGVSFCNVTVRYVHKGFDDVTQVQVWLPPAAQWNERFVGVGGGGYSAGQFGSEKVVATLAQGYA</sequence>
<feature type="non-terminal residue" evidence="9">
    <location>
        <position position="146"/>
    </location>
</feature>
<keyword evidence="5" id="KW-0378">Hydrolase</keyword>
<feature type="signal peptide" evidence="8">
    <location>
        <begin position="1"/>
        <end position="19"/>
    </location>
</feature>
<keyword evidence="3" id="KW-0624">Polysaccharide degradation</keyword>
<dbReference type="Proteomes" id="UP000310108">
    <property type="component" value="Unassembled WGS sequence"/>
</dbReference>